<dbReference type="FunFam" id="1.10.287.950:FF:000001">
    <property type="entry name" value="Methyl-accepting chemotaxis sensory transducer"/>
    <property type="match status" value="1"/>
</dbReference>
<dbReference type="SMART" id="SM00304">
    <property type="entry name" value="HAMP"/>
    <property type="match status" value="2"/>
</dbReference>
<dbReference type="Proteomes" id="UP000220353">
    <property type="component" value="Unassembled WGS sequence"/>
</dbReference>
<keyword evidence="2" id="KW-0145">Chemotaxis</keyword>
<dbReference type="EMBL" id="NWTC01000005">
    <property type="protein sequence ID" value="PDT48628.1"/>
    <property type="molecule type" value="Genomic_DNA"/>
</dbReference>
<keyword evidence="5" id="KW-0732">Signal</keyword>
<gene>
    <name evidence="8" type="ORF">CO661_08335</name>
</gene>
<dbReference type="GO" id="GO:0016020">
    <property type="term" value="C:membrane"/>
    <property type="evidence" value="ECO:0007669"/>
    <property type="project" value="UniProtKB-SubCell"/>
</dbReference>
<dbReference type="CDD" id="cd11386">
    <property type="entry name" value="MCP_signal"/>
    <property type="match status" value="1"/>
</dbReference>
<feature type="chain" id="PRO_5012947200" evidence="5">
    <location>
        <begin position="26"/>
        <end position="762"/>
    </location>
</feature>
<comment type="subcellular location">
    <subcellularLocation>
        <location evidence="1">Membrane</location>
    </subcellularLocation>
</comment>
<dbReference type="InterPro" id="IPR004089">
    <property type="entry name" value="MCPsignal_dom"/>
</dbReference>
<organism evidence="8 9">
    <name type="scientific">Rhizobium fredii</name>
    <name type="common">Sinorhizobium fredii</name>
    <dbReference type="NCBI Taxonomy" id="380"/>
    <lineage>
        <taxon>Bacteria</taxon>
        <taxon>Pseudomonadati</taxon>
        <taxon>Pseudomonadota</taxon>
        <taxon>Alphaproteobacteria</taxon>
        <taxon>Hyphomicrobiales</taxon>
        <taxon>Rhizobiaceae</taxon>
        <taxon>Sinorhizobium/Ensifer group</taxon>
        <taxon>Sinorhizobium</taxon>
    </lineage>
</organism>
<feature type="signal peptide" evidence="5">
    <location>
        <begin position="1"/>
        <end position="25"/>
    </location>
</feature>
<feature type="domain" description="HAMP" evidence="7">
    <location>
        <begin position="357"/>
        <end position="410"/>
    </location>
</feature>
<evidence type="ECO:0000259" key="7">
    <source>
        <dbReference type="PROSITE" id="PS50885"/>
    </source>
</evidence>
<dbReference type="InterPro" id="IPR051310">
    <property type="entry name" value="MCP_chemotaxis"/>
</dbReference>
<dbReference type="PANTHER" id="PTHR43531">
    <property type="entry name" value="PROTEIN ICFG"/>
    <property type="match status" value="1"/>
</dbReference>
<dbReference type="Gene3D" id="6.10.340.10">
    <property type="match status" value="1"/>
</dbReference>
<evidence type="ECO:0000256" key="1">
    <source>
        <dbReference type="ARBA" id="ARBA00004370"/>
    </source>
</evidence>
<dbReference type="PROSITE" id="PS50111">
    <property type="entry name" value="CHEMOTAXIS_TRANSDUC_2"/>
    <property type="match status" value="1"/>
</dbReference>
<dbReference type="RefSeq" id="WP_037470968.1">
    <property type="nucleotide sequence ID" value="NZ_NWTC01000005.1"/>
</dbReference>
<dbReference type="GO" id="GO:0006935">
    <property type="term" value="P:chemotaxis"/>
    <property type="evidence" value="ECO:0007669"/>
    <property type="project" value="UniProtKB-KW"/>
</dbReference>
<dbReference type="SUPFAM" id="SSF158472">
    <property type="entry name" value="HAMP domain-like"/>
    <property type="match status" value="1"/>
</dbReference>
<dbReference type="PANTHER" id="PTHR43531:SF11">
    <property type="entry name" value="METHYL-ACCEPTING CHEMOTAXIS PROTEIN 3"/>
    <property type="match status" value="1"/>
</dbReference>
<accession>A0A2A6M1X2</accession>
<comment type="caution">
    <text evidence="8">The sequence shown here is derived from an EMBL/GenBank/DDBJ whole genome shotgun (WGS) entry which is preliminary data.</text>
</comment>
<comment type="similarity">
    <text evidence="3">Belongs to the methyl-accepting chemotaxis (MCP) protein family.</text>
</comment>
<sequence length="762" mass="81627">MRLSAKLPVAAAGLAVFSIAATSLASLSVSGSLSSAAAIEKLEALADARRNELRHYLTTIENDLRNLQAQKSVPKALSDLSTAMAQIGNKPDDELQQRYVKGNPNPETQRAAYSSAGKDKYDALHARYHPFFRRFAEAHGYRDVLLANLNGDVVYSLNKKGNFAVNLRHEGWERSGLGRIFKETAEGTDKDRLAFASYEKYGPLGTSASAFVAIPLESLDGKIGVLILEMPDALIGQIIGNRTGLGETGETILLDGRGAFLTDSARTADNDILRAQMPQATMPSGDGIVSSGLDDFRGEAIRMAATGLNAFGTRWNVAAVMTSQEAFAAVTALRNWTLLAALAVLVAAIPGAIWFSHRLTRPIASLVADMRRLAGGDTAIDCAGQGRSDEIGDMARSVVVFRDALTDRTRLEKEAAETRTMIDRDRQLREATQEETSRHINDSVEILATGLERLSHGDLLARIDQPFRDGLDRLRSDFNLSLETLARTLDDVKSRSADIDNDSSEMRDAVGQLAKRTEYQATTLEEAAAAINTITLTVQRTAEHAASATEIAAAAKASSDRSSEVVSNAVGAMAQIEAASASISHIIGTINDIAFQTNLLALNAGVEAARAGEAGKGFAVVAHEVRALAQKSAIAAREINSIITTSADEVARGVSLVRAAGTTLNQISAQIHAINDQTLQIAADARDQANDLRHVNQTMLALDRVTQQNNAMVEESTAMTSRLSSQASGLFDLVTQFRTRADERDVPRAEAATACLLKSTSI</sequence>
<evidence type="ECO:0000313" key="8">
    <source>
        <dbReference type="EMBL" id="PDT48628.1"/>
    </source>
</evidence>
<evidence type="ECO:0000256" key="2">
    <source>
        <dbReference type="ARBA" id="ARBA00022500"/>
    </source>
</evidence>
<dbReference type="SMART" id="SM00283">
    <property type="entry name" value="MA"/>
    <property type="match status" value="1"/>
</dbReference>
<evidence type="ECO:0000256" key="4">
    <source>
        <dbReference type="PROSITE-ProRule" id="PRU00284"/>
    </source>
</evidence>
<evidence type="ECO:0000313" key="9">
    <source>
        <dbReference type="Proteomes" id="UP000220353"/>
    </source>
</evidence>
<dbReference type="InterPro" id="IPR003660">
    <property type="entry name" value="HAMP_dom"/>
</dbReference>
<proteinExistence type="inferred from homology"/>
<dbReference type="SUPFAM" id="SSF58104">
    <property type="entry name" value="Methyl-accepting chemotaxis protein (MCP) signaling domain"/>
    <property type="match status" value="1"/>
</dbReference>
<name>A0A2A6M1X2_RHIFR</name>
<evidence type="ECO:0000259" key="6">
    <source>
        <dbReference type="PROSITE" id="PS50111"/>
    </source>
</evidence>
<evidence type="ECO:0000256" key="3">
    <source>
        <dbReference type="ARBA" id="ARBA00029447"/>
    </source>
</evidence>
<keyword evidence="4" id="KW-0807">Transducer</keyword>
<dbReference type="Gene3D" id="1.10.287.950">
    <property type="entry name" value="Methyl-accepting chemotaxis protein"/>
    <property type="match status" value="1"/>
</dbReference>
<dbReference type="Pfam" id="PF00672">
    <property type="entry name" value="HAMP"/>
    <property type="match status" value="1"/>
</dbReference>
<protein>
    <submittedName>
        <fullName evidence="8">Methyl-accepting chemotaxis protein</fullName>
    </submittedName>
</protein>
<dbReference type="Pfam" id="PF00015">
    <property type="entry name" value="MCPsignal"/>
    <property type="match status" value="1"/>
</dbReference>
<evidence type="ECO:0000256" key="5">
    <source>
        <dbReference type="SAM" id="SignalP"/>
    </source>
</evidence>
<feature type="domain" description="Methyl-accepting transducer" evidence="6">
    <location>
        <begin position="495"/>
        <end position="724"/>
    </location>
</feature>
<feature type="domain" description="HAMP" evidence="7">
    <location>
        <begin position="438"/>
        <end position="490"/>
    </location>
</feature>
<dbReference type="CDD" id="cd06225">
    <property type="entry name" value="HAMP"/>
    <property type="match status" value="1"/>
</dbReference>
<dbReference type="PROSITE" id="PS50885">
    <property type="entry name" value="HAMP"/>
    <property type="match status" value="2"/>
</dbReference>
<dbReference type="GO" id="GO:0007165">
    <property type="term" value="P:signal transduction"/>
    <property type="evidence" value="ECO:0007669"/>
    <property type="project" value="UniProtKB-KW"/>
</dbReference>
<dbReference type="AlphaFoldDB" id="A0A2A6M1X2"/>
<reference evidence="8 9" key="1">
    <citation type="submission" date="2017-09" db="EMBL/GenBank/DDBJ databases">
        <title>Comparative genomics of rhizobia isolated from Phaseolus vulgaris in China.</title>
        <authorList>
            <person name="Tong W."/>
        </authorList>
    </citation>
    <scope>NUCLEOTIDE SEQUENCE [LARGE SCALE GENOMIC DNA]</scope>
    <source>
        <strain evidence="8 9">PCH1</strain>
    </source>
</reference>